<dbReference type="EMBL" id="JAWDJW010006334">
    <property type="protein sequence ID" value="KAK3065557.1"/>
    <property type="molecule type" value="Genomic_DNA"/>
</dbReference>
<keyword evidence="2" id="KW-1185">Reference proteome</keyword>
<accession>A0ACC3DDQ0</accession>
<organism evidence="1 2">
    <name type="scientific">Coniosporium uncinatum</name>
    <dbReference type="NCBI Taxonomy" id="93489"/>
    <lineage>
        <taxon>Eukaryota</taxon>
        <taxon>Fungi</taxon>
        <taxon>Dikarya</taxon>
        <taxon>Ascomycota</taxon>
        <taxon>Pezizomycotina</taxon>
        <taxon>Dothideomycetes</taxon>
        <taxon>Dothideomycetes incertae sedis</taxon>
        <taxon>Coniosporium</taxon>
    </lineage>
</organism>
<name>A0ACC3DDQ0_9PEZI</name>
<gene>
    <name evidence="1" type="ORF">LTS18_000034</name>
</gene>
<protein>
    <submittedName>
        <fullName evidence="1">Uncharacterized protein</fullName>
    </submittedName>
</protein>
<comment type="caution">
    <text evidence="1">The sequence shown here is derived from an EMBL/GenBank/DDBJ whole genome shotgun (WGS) entry which is preliminary data.</text>
</comment>
<evidence type="ECO:0000313" key="1">
    <source>
        <dbReference type="EMBL" id="KAK3065557.1"/>
    </source>
</evidence>
<reference evidence="1" key="1">
    <citation type="submission" date="2024-09" db="EMBL/GenBank/DDBJ databases">
        <title>Black Yeasts Isolated from many extreme environments.</title>
        <authorList>
            <person name="Coleine C."/>
            <person name="Stajich J.E."/>
            <person name="Selbmann L."/>
        </authorList>
    </citation>
    <scope>NUCLEOTIDE SEQUENCE</scope>
    <source>
        <strain evidence="1">CCFEE 5737</strain>
    </source>
</reference>
<proteinExistence type="predicted"/>
<evidence type="ECO:0000313" key="2">
    <source>
        <dbReference type="Proteomes" id="UP001186974"/>
    </source>
</evidence>
<dbReference type="Proteomes" id="UP001186974">
    <property type="component" value="Unassembled WGS sequence"/>
</dbReference>
<sequence>MASLSSFSSPPSDPKSMLINQVKQEAAVSNARQLIEKINEHCFERCVPKPGASLSRGEEGCFSACMEKYMASWNTLQCFGIPHRGGTNPSGMTFETYVCNSENDGMEELLHHPQIEHCFDTSVPSCAHETFEEARRKVYAFRQCNCEKFRNAASSNKGLRQVWGLVAGVLVAAYALS</sequence>